<evidence type="ECO:0000313" key="1">
    <source>
        <dbReference type="EMBL" id="ATY30853.1"/>
    </source>
</evidence>
<protein>
    <submittedName>
        <fullName evidence="1">Uncharacterized protein</fullName>
    </submittedName>
</protein>
<dbReference type="Proteomes" id="UP000229081">
    <property type="component" value="Chromosome"/>
</dbReference>
<organism evidence="1 2">
    <name type="scientific">Sphingomonas psychrotolerans</name>
    <dbReference type="NCBI Taxonomy" id="1327635"/>
    <lineage>
        <taxon>Bacteria</taxon>
        <taxon>Pseudomonadati</taxon>
        <taxon>Pseudomonadota</taxon>
        <taxon>Alphaproteobacteria</taxon>
        <taxon>Sphingomonadales</taxon>
        <taxon>Sphingomonadaceae</taxon>
        <taxon>Sphingomonas</taxon>
    </lineage>
</organism>
<dbReference type="AlphaFoldDB" id="A0A2K8MAF1"/>
<dbReference type="EMBL" id="CP024923">
    <property type="protein sequence ID" value="ATY30853.1"/>
    <property type="molecule type" value="Genomic_DNA"/>
</dbReference>
<sequence length="82" mass="9051">MRDEASHDAGHARERIAEILRTAMGAPEEDGLEDETRRLMLHLSVDQPDEAVPAPELATLPISARMPLLQRLLRKPNGDMGA</sequence>
<evidence type="ECO:0000313" key="2">
    <source>
        <dbReference type="Proteomes" id="UP000229081"/>
    </source>
</evidence>
<keyword evidence="2" id="KW-1185">Reference proteome</keyword>
<accession>A0A2K8MAF1</accession>
<name>A0A2K8MAF1_9SPHN</name>
<proteinExistence type="predicted"/>
<reference evidence="1 2" key="1">
    <citation type="submission" date="2017-11" db="EMBL/GenBank/DDBJ databases">
        <title>Complete genome sequence of Sphingomonas sp. Strain Cra20, a psychrotolerant potential plant growth promoting rhizobacteria.</title>
        <authorList>
            <person name="Luo Y."/>
        </authorList>
    </citation>
    <scope>NUCLEOTIDE SEQUENCE [LARGE SCALE GENOMIC DNA]</scope>
    <source>
        <strain evidence="1 2">Cra20</strain>
    </source>
</reference>
<gene>
    <name evidence="1" type="ORF">CVN68_01655</name>
</gene>
<dbReference type="KEGG" id="sphc:CVN68_01655"/>